<sequence length="278" mass="31691">MTSAESLNPDESIWNLMAYHLRFERQRRHLSQSEMGSILGVNKSGVSNLEAGRNRLTQDQARRVDHHWNTGGLYERLRGFAVLLGRDEGWDKQLRDFESGALNIKIYYGRVIPVPLQTEDYARFLIIAGRQVPNVDTAVKIRMARQAMLLEQLPKMALWVLIDERVLHEMDDGEMKQAQLAHLLDLSEHLSLRIVPDKAHTHIGVDGEFELITTAAGIDVAYVWAQLGGRLIHDPVEVRSLGMRYDRIGARALSEDESRTLIRRILEGTHGREVAEEQ</sequence>
<dbReference type="Pfam" id="PF01381">
    <property type="entry name" value="HTH_3"/>
    <property type="match status" value="1"/>
</dbReference>
<dbReference type="Proteomes" id="UP000774570">
    <property type="component" value="Unassembled WGS sequence"/>
</dbReference>
<dbReference type="Pfam" id="PF19054">
    <property type="entry name" value="DUF5753"/>
    <property type="match status" value="1"/>
</dbReference>
<dbReference type="InterPro" id="IPR010982">
    <property type="entry name" value="Lambda_DNA-bd_dom_sf"/>
</dbReference>
<dbReference type="SUPFAM" id="SSF47413">
    <property type="entry name" value="lambda repressor-like DNA-binding domains"/>
    <property type="match status" value="1"/>
</dbReference>
<dbReference type="InterPro" id="IPR001387">
    <property type="entry name" value="Cro/C1-type_HTH"/>
</dbReference>
<feature type="domain" description="HTH cro/C1-type" evidence="1">
    <location>
        <begin position="21"/>
        <end position="64"/>
    </location>
</feature>
<dbReference type="CDD" id="cd00093">
    <property type="entry name" value="HTH_XRE"/>
    <property type="match status" value="1"/>
</dbReference>
<dbReference type="Gene3D" id="1.10.260.40">
    <property type="entry name" value="lambda repressor-like DNA-binding domains"/>
    <property type="match status" value="1"/>
</dbReference>
<comment type="caution">
    <text evidence="2">The sequence shown here is derived from an EMBL/GenBank/DDBJ whole genome shotgun (WGS) entry which is preliminary data.</text>
</comment>
<gene>
    <name evidence="2" type="ORF">K1Y72_33450</name>
</gene>
<protein>
    <submittedName>
        <fullName evidence="2">Helix-turn-helix transcriptional regulator</fullName>
    </submittedName>
</protein>
<dbReference type="SMART" id="SM00530">
    <property type="entry name" value="HTH_XRE"/>
    <property type="match status" value="1"/>
</dbReference>
<evidence type="ECO:0000259" key="1">
    <source>
        <dbReference type="PROSITE" id="PS50943"/>
    </source>
</evidence>
<dbReference type="PROSITE" id="PS50943">
    <property type="entry name" value="HTH_CROC1"/>
    <property type="match status" value="1"/>
</dbReference>
<proteinExistence type="predicted"/>
<dbReference type="EMBL" id="JAIBOA010000032">
    <property type="protein sequence ID" value="MBW8487300.1"/>
    <property type="molecule type" value="Genomic_DNA"/>
</dbReference>
<evidence type="ECO:0000313" key="3">
    <source>
        <dbReference type="Proteomes" id="UP000774570"/>
    </source>
</evidence>
<accession>A0ABS7G4J8</accession>
<name>A0ABS7G4J8_9ACTN</name>
<keyword evidence="3" id="KW-1185">Reference proteome</keyword>
<reference evidence="2 3" key="1">
    <citation type="submission" date="2021-07" db="EMBL/GenBank/DDBJ databases">
        <title>Actinomadura sp. PM05-2 isolated from lichen.</title>
        <authorList>
            <person name="Somphong A."/>
            <person name="Phongsopitanun W."/>
            <person name="Tanasupawat S."/>
            <person name="Peongsungnone V."/>
        </authorList>
    </citation>
    <scope>NUCLEOTIDE SEQUENCE [LARGE SCALE GENOMIC DNA]</scope>
    <source>
        <strain evidence="2 3">PM05-2</strain>
    </source>
</reference>
<dbReference type="InterPro" id="IPR043917">
    <property type="entry name" value="DUF5753"/>
</dbReference>
<organism evidence="2 3">
    <name type="scientific">Actinomadura parmotrematis</name>
    <dbReference type="NCBI Taxonomy" id="2864039"/>
    <lineage>
        <taxon>Bacteria</taxon>
        <taxon>Bacillati</taxon>
        <taxon>Actinomycetota</taxon>
        <taxon>Actinomycetes</taxon>
        <taxon>Streptosporangiales</taxon>
        <taxon>Thermomonosporaceae</taxon>
        <taxon>Actinomadura</taxon>
    </lineage>
</organism>
<evidence type="ECO:0000313" key="2">
    <source>
        <dbReference type="EMBL" id="MBW8487300.1"/>
    </source>
</evidence>
<dbReference type="RefSeq" id="WP_220170533.1">
    <property type="nucleotide sequence ID" value="NZ_JAIBOA010000032.1"/>
</dbReference>